<dbReference type="Proteomes" id="UP001621706">
    <property type="component" value="Unassembled WGS sequence"/>
</dbReference>
<evidence type="ECO:0000313" key="1">
    <source>
        <dbReference type="EMBL" id="MFK7001585.1"/>
    </source>
</evidence>
<sequence length="113" mass="13633">MNSSFNSLIELLLPEYLTHYFELTSIDRQQDVLHLYLEELNKIPLEYSTDKLQSKVFFESITVQDFPIREYKVYLHIKRRRWLNLSANKVVFRDWNLVAKGTRLTQEFASFLK</sequence>
<protein>
    <submittedName>
        <fullName evidence="1">Transposase</fullName>
    </submittedName>
</protein>
<reference evidence="1 2" key="1">
    <citation type="submission" date="2024-02" db="EMBL/GenBank/DDBJ databases">
        <title>Comparative Genomic Analysis of Flavobacterium Species Causing Columnaris Disease of Freshwater Fish in Thailand: Insights into Virulence and Resistance Mechanisms.</title>
        <authorList>
            <person name="Nguyen D."/>
            <person name="Chokmangmeepisarn P."/>
            <person name="Khianchaikhan K."/>
            <person name="Morishita M."/>
            <person name="Bunnoy A."/>
            <person name="Rodkhum C."/>
        </authorList>
    </citation>
    <scope>NUCLEOTIDE SEQUENCE [LARGE SCALE GENOMIC DNA]</scope>
    <source>
        <strain evidence="1 2">CNRT2201</strain>
    </source>
</reference>
<name>A0ABW8PBF6_9FLAO</name>
<keyword evidence="2" id="KW-1185">Reference proteome</keyword>
<dbReference type="RefSeq" id="WP_405344140.1">
    <property type="nucleotide sequence ID" value="NZ_JAZGZP010000017.1"/>
</dbReference>
<evidence type="ECO:0000313" key="2">
    <source>
        <dbReference type="Proteomes" id="UP001621706"/>
    </source>
</evidence>
<organism evidence="1 2">
    <name type="scientific">Flavobacterium oreochromis</name>
    <dbReference type="NCBI Taxonomy" id="2906078"/>
    <lineage>
        <taxon>Bacteria</taxon>
        <taxon>Pseudomonadati</taxon>
        <taxon>Bacteroidota</taxon>
        <taxon>Flavobacteriia</taxon>
        <taxon>Flavobacteriales</taxon>
        <taxon>Flavobacteriaceae</taxon>
        <taxon>Flavobacterium</taxon>
    </lineage>
</organism>
<gene>
    <name evidence="1" type="ORF">V3I07_11845</name>
</gene>
<proteinExistence type="predicted"/>
<comment type="caution">
    <text evidence="1">The sequence shown here is derived from an EMBL/GenBank/DDBJ whole genome shotgun (WGS) entry which is preliminary data.</text>
</comment>
<dbReference type="EMBL" id="JAZGZP010000017">
    <property type="protein sequence ID" value="MFK7001585.1"/>
    <property type="molecule type" value="Genomic_DNA"/>
</dbReference>
<feature type="non-terminal residue" evidence="1">
    <location>
        <position position="113"/>
    </location>
</feature>
<accession>A0ABW8PBF6</accession>